<evidence type="ECO:0000256" key="1">
    <source>
        <dbReference type="SAM" id="MobiDB-lite"/>
    </source>
</evidence>
<proteinExistence type="predicted"/>
<gene>
    <name evidence="2" type="ORF">AVEN_31498_1</name>
</gene>
<accession>A0A4Y2T9D2</accession>
<dbReference type="AlphaFoldDB" id="A0A4Y2T9D2"/>
<dbReference type="EMBL" id="BGPR01026399">
    <property type="protein sequence ID" value="GBN96086.1"/>
    <property type="molecule type" value="Genomic_DNA"/>
</dbReference>
<keyword evidence="3" id="KW-1185">Reference proteome</keyword>
<feature type="region of interest" description="Disordered" evidence="1">
    <location>
        <begin position="246"/>
        <end position="265"/>
    </location>
</feature>
<comment type="caution">
    <text evidence="2">The sequence shown here is derived from an EMBL/GenBank/DDBJ whole genome shotgun (WGS) entry which is preliminary data.</text>
</comment>
<dbReference type="Proteomes" id="UP000499080">
    <property type="component" value="Unassembled WGS sequence"/>
</dbReference>
<evidence type="ECO:0000313" key="3">
    <source>
        <dbReference type="Proteomes" id="UP000499080"/>
    </source>
</evidence>
<evidence type="ECO:0000313" key="2">
    <source>
        <dbReference type="EMBL" id="GBN96086.1"/>
    </source>
</evidence>
<sequence>MPLSYNHFLEEIIRYKRVHGLVRNDDEYRKNLWLPFLPADYEGLRLKGLRQDWTPKKSEIGRTKRSLGAGVPLPKALAHLEEPTRCVQRGRICGVADPVPRYINRGPTCASEFQGARTSADAYMGPFFPRYIPERVVHYLQRRIPARHTDCVQLKKNSATLWRDLITSDLDNKSLSCVPRYFHPLTDSANERLHARWPEWRRNLQPELYFKEYLEVNSQPFSVFALNWIDEQLALPYADHAKEQNLKSMDSVRKDTRNPIMHSED</sequence>
<name>A0A4Y2T9D2_ARAVE</name>
<dbReference type="OrthoDB" id="6408270at2759"/>
<reference evidence="2 3" key="1">
    <citation type="journal article" date="2019" name="Sci. Rep.">
        <title>Orb-weaving spider Araneus ventricosus genome elucidates the spidroin gene catalogue.</title>
        <authorList>
            <person name="Kono N."/>
            <person name="Nakamura H."/>
            <person name="Ohtoshi R."/>
            <person name="Moran D.A.P."/>
            <person name="Shinohara A."/>
            <person name="Yoshida Y."/>
            <person name="Fujiwara M."/>
            <person name="Mori M."/>
            <person name="Tomita M."/>
            <person name="Arakawa K."/>
        </authorList>
    </citation>
    <scope>NUCLEOTIDE SEQUENCE [LARGE SCALE GENOMIC DNA]</scope>
</reference>
<protein>
    <submittedName>
        <fullName evidence="2">Uncharacterized protein</fullName>
    </submittedName>
</protein>
<organism evidence="2 3">
    <name type="scientific">Araneus ventricosus</name>
    <name type="common">Orbweaver spider</name>
    <name type="synonym">Epeira ventricosa</name>
    <dbReference type="NCBI Taxonomy" id="182803"/>
    <lineage>
        <taxon>Eukaryota</taxon>
        <taxon>Metazoa</taxon>
        <taxon>Ecdysozoa</taxon>
        <taxon>Arthropoda</taxon>
        <taxon>Chelicerata</taxon>
        <taxon>Arachnida</taxon>
        <taxon>Araneae</taxon>
        <taxon>Araneomorphae</taxon>
        <taxon>Entelegynae</taxon>
        <taxon>Araneoidea</taxon>
        <taxon>Araneidae</taxon>
        <taxon>Araneus</taxon>
    </lineage>
</organism>